<dbReference type="InterPro" id="IPR013216">
    <property type="entry name" value="Methyltransf_11"/>
</dbReference>
<dbReference type="AlphaFoldDB" id="A0A1I9YWI2"/>
<dbReference type="InterPro" id="IPR029063">
    <property type="entry name" value="SAM-dependent_MTases_sf"/>
</dbReference>
<dbReference type="Proteomes" id="UP000179860">
    <property type="component" value="Plasmid pl2WSM5005"/>
</dbReference>
<gene>
    <name evidence="2" type="ORF">BJG93_33975</name>
</gene>
<dbReference type="PANTHER" id="PTHR43591">
    <property type="entry name" value="METHYLTRANSFERASE"/>
    <property type="match status" value="1"/>
</dbReference>
<name>A0A1I9YWI2_9BURK</name>
<reference evidence="2" key="2">
    <citation type="submission" date="2021-06" db="EMBL/GenBank/DDBJ databases">
        <authorList>
            <person name="Rogers T.H."/>
            <person name="Ramsay J.P."/>
            <person name="Wang P."/>
            <person name="Terpolilli J."/>
        </authorList>
    </citation>
    <scope>NUCLEOTIDE SEQUENCE</scope>
    <source>
        <strain evidence="2">WSM5005</strain>
        <plasmid evidence="2">pl2WSM5005</plasmid>
    </source>
</reference>
<dbReference type="PANTHER" id="PTHR43591:SF24">
    <property type="entry name" value="2-METHOXY-6-POLYPRENYL-1,4-BENZOQUINOL METHYLASE, MITOCHONDRIAL"/>
    <property type="match status" value="1"/>
</dbReference>
<dbReference type="OrthoDB" id="448116at2"/>
<evidence type="ECO:0000259" key="1">
    <source>
        <dbReference type="Pfam" id="PF08241"/>
    </source>
</evidence>
<keyword evidence="2" id="KW-0614">Plasmid</keyword>
<dbReference type="GO" id="GO:0032259">
    <property type="term" value="P:methylation"/>
    <property type="evidence" value="ECO:0007669"/>
    <property type="project" value="UniProtKB-KW"/>
</dbReference>
<dbReference type="CDD" id="cd02440">
    <property type="entry name" value="AdoMet_MTases"/>
    <property type="match status" value="1"/>
</dbReference>
<keyword evidence="3" id="KW-1185">Reference proteome</keyword>
<dbReference type="EMBL" id="CP017565">
    <property type="protein sequence ID" value="APA90562.2"/>
    <property type="molecule type" value="Genomic_DNA"/>
</dbReference>
<evidence type="ECO:0000313" key="2">
    <source>
        <dbReference type="EMBL" id="APA90562.2"/>
    </source>
</evidence>
<geneLocation type="plasmid" evidence="2 3">
    <name>pl2WSM5005</name>
</geneLocation>
<organism evidence="2 3">
    <name type="scientific">Paraburkholderia sprentiae WSM5005</name>
    <dbReference type="NCBI Taxonomy" id="754502"/>
    <lineage>
        <taxon>Bacteria</taxon>
        <taxon>Pseudomonadati</taxon>
        <taxon>Pseudomonadota</taxon>
        <taxon>Betaproteobacteria</taxon>
        <taxon>Burkholderiales</taxon>
        <taxon>Burkholderiaceae</taxon>
        <taxon>Paraburkholderia</taxon>
    </lineage>
</organism>
<dbReference type="GO" id="GO:0008757">
    <property type="term" value="F:S-adenosylmethionine-dependent methyltransferase activity"/>
    <property type="evidence" value="ECO:0007669"/>
    <property type="project" value="InterPro"/>
</dbReference>
<keyword evidence="2" id="KW-0489">Methyltransferase</keyword>
<proteinExistence type="predicted"/>
<sequence>MVTQPFSAADPDDDYQQLATEQALATERLIAELGFSAGTRVLDIACGTGHAALAAARRRAQVTAVDIDETSLARARRRAEAEALDGIDFQSADARAIPFADGSFDVALSTLGLVFLPDQEAAACELARVVRPGGVIALTAYTAQSIPAQVYEMVQELVKPPGRPEHPHYAWSHGPRAGALLNPWFDLVRVRYQSTDTCFPSAAASFGHVSRWNPNIRGLLTRLTAPQRQTFREGYITILERHNRATDGTFIASMDYAVITGVRKA</sequence>
<dbReference type="Gene3D" id="3.40.50.150">
    <property type="entry name" value="Vaccinia Virus protein VP39"/>
    <property type="match status" value="1"/>
</dbReference>
<evidence type="ECO:0000313" key="3">
    <source>
        <dbReference type="Proteomes" id="UP000179860"/>
    </source>
</evidence>
<keyword evidence="2" id="KW-0808">Transferase</keyword>
<dbReference type="KEGG" id="pspw:BJG93_33975"/>
<protein>
    <submittedName>
        <fullName evidence="2">Class I SAM-dependent methyltransferase</fullName>
    </submittedName>
</protein>
<accession>A0A1I9YWI2</accession>
<dbReference type="Pfam" id="PF08241">
    <property type="entry name" value="Methyltransf_11"/>
    <property type="match status" value="1"/>
</dbReference>
<feature type="domain" description="Methyltransferase type 11" evidence="1">
    <location>
        <begin position="42"/>
        <end position="137"/>
    </location>
</feature>
<reference evidence="2" key="1">
    <citation type="submission" date="2016-09" db="EMBL/GenBank/DDBJ databases">
        <title>The Complete Genome of Burkholderia sprentiae wsm5005.</title>
        <authorList>
            <person name="De Meyer S."/>
            <person name="Wang P."/>
            <person name="Terpolilli J."/>
        </authorList>
    </citation>
    <scope>NUCLEOTIDE SEQUENCE [LARGE SCALE GENOMIC DNA]</scope>
    <source>
        <strain evidence="2">WSM5005</strain>
        <plasmid evidence="2">pl2WSM5005</plasmid>
    </source>
</reference>
<dbReference type="SUPFAM" id="SSF53335">
    <property type="entry name" value="S-adenosyl-L-methionine-dependent methyltransferases"/>
    <property type="match status" value="1"/>
</dbReference>